<organism evidence="1">
    <name type="scientific">viral metagenome</name>
    <dbReference type="NCBI Taxonomy" id="1070528"/>
    <lineage>
        <taxon>unclassified sequences</taxon>
        <taxon>metagenomes</taxon>
        <taxon>organismal metagenomes</taxon>
    </lineage>
</organism>
<dbReference type="EMBL" id="MN739949">
    <property type="protein sequence ID" value="QHT79485.1"/>
    <property type="molecule type" value="Genomic_DNA"/>
</dbReference>
<evidence type="ECO:0000313" key="1">
    <source>
        <dbReference type="EMBL" id="QHT79485.1"/>
    </source>
</evidence>
<name>A0A6C0HH66_9ZZZZ</name>
<reference evidence="1" key="1">
    <citation type="journal article" date="2020" name="Nature">
        <title>Giant virus diversity and host interactions through global metagenomics.</title>
        <authorList>
            <person name="Schulz F."/>
            <person name="Roux S."/>
            <person name="Paez-Espino D."/>
            <person name="Jungbluth S."/>
            <person name="Walsh D.A."/>
            <person name="Denef V.J."/>
            <person name="McMahon K.D."/>
            <person name="Konstantinidis K.T."/>
            <person name="Eloe-Fadrosh E.A."/>
            <person name="Kyrpides N.C."/>
            <person name="Woyke T."/>
        </authorList>
    </citation>
    <scope>NUCLEOTIDE SEQUENCE</scope>
    <source>
        <strain evidence="1">GVMAG-M-3300023184-101</strain>
    </source>
</reference>
<proteinExistence type="predicted"/>
<accession>A0A6C0HH66</accession>
<sequence length="180" mass="20501">MNGISYICNDDRNVEINNRIYDRNIPTQPLQAQFSHRPVATKYDMMSIIDRRAIPTVPIIRQPTYNISNVSTAFPPTASGIADQGPWSGYASKINDESKMKHIFFARQEGAQAAYIPSSTSDMYQVYVGERHDLPDQQPFPDLFATHEFKPFNTNPHGIATNFFDNCTRQQIKEVKPLCQ</sequence>
<protein>
    <submittedName>
        <fullName evidence="1">Uncharacterized protein</fullName>
    </submittedName>
</protein>
<dbReference type="AlphaFoldDB" id="A0A6C0HH66"/>